<feature type="DNA-binding region" description="H-T-H motif" evidence="2">
    <location>
        <begin position="26"/>
        <end position="45"/>
    </location>
</feature>
<dbReference type="RefSeq" id="WP_111540514.1">
    <property type="nucleotide sequence ID" value="NZ_QKYV01000003.1"/>
</dbReference>
<sequence>MKKSKRELVLEEAAKLFVEKGYSATSMKDIAVRNGIEAASLYNHIKSKQDILQDLLLSIAYKFDAGIKNIASSKFRKEERLKEAIKMHINVSVNNQDTTYLILQDWKHLEEPSKAEFLEIRKYYQDTFRDLIVEAKELDVVRNANTEIMLNNILSSLRWIYNQDLYENVSKIDLSQFESEMLQFIFSGIKK</sequence>
<evidence type="ECO:0000313" key="4">
    <source>
        <dbReference type="EMBL" id="PZW41507.1"/>
    </source>
</evidence>
<dbReference type="Gene3D" id="1.10.10.60">
    <property type="entry name" value="Homeodomain-like"/>
    <property type="match status" value="1"/>
</dbReference>
<keyword evidence="5" id="KW-1185">Reference proteome</keyword>
<dbReference type="EMBL" id="QKYV01000003">
    <property type="protein sequence ID" value="PZW41507.1"/>
    <property type="molecule type" value="Genomic_DNA"/>
</dbReference>
<proteinExistence type="predicted"/>
<feature type="domain" description="HTH tetR-type" evidence="3">
    <location>
        <begin position="3"/>
        <end position="63"/>
    </location>
</feature>
<dbReference type="InterPro" id="IPR001647">
    <property type="entry name" value="HTH_TetR"/>
</dbReference>
<dbReference type="AlphaFoldDB" id="A0A2W7IQ12"/>
<dbReference type="InterPro" id="IPR050624">
    <property type="entry name" value="HTH-type_Tx_Regulator"/>
</dbReference>
<dbReference type="Pfam" id="PF17932">
    <property type="entry name" value="TetR_C_24"/>
    <property type="match status" value="1"/>
</dbReference>
<reference evidence="4 5" key="1">
    <citation type="submission" date="2018-06" db="EMBL/GenBank/DDBJ databases">
        <title>Genomic Encyclopedia of Archaeal and Bacterial Type Strains, Phase II (KMG-II): from individual species to whole genera.</title>
        <authorList>
            <person name="Goeker M."/>
        </authorList>
    </citation>
    <scope>NUCLEOTIDE SEQUENCE [LARGE SCALE GENOMIC DNA]</scope>
    <source>
        <strain evidence="4 5">DSM 15361</strain>
    </source>
</reference>
<dbReference type="PROSITE" id="PS50977">
    <property type="entry name" value="HTH_TETR_2"/>
    <property type="match status" value="1"/>
</dbReference>
<evidence type="ECO:0000256" key="1">
    <source>
        <dbReference type="ARBA" id="ARBA00023125"/>
    </source>
</evidence>
<comment type="caution">
    <text evidence="4">The sequence shown here is derived from an EMBL/GenBank/DDBJ whole genome shotgun (WGS) entry which is preliminary data.</text>
</comment>
<organism evidence="4 5">
    <name type="scientific">Mesonia algae</name>
    <dbReference type="NCBI Taxonomy" id="213248"/>
    <lineage>
        <taxon>Bacteria</taxon>
        <taxon>Pseudomonadati</taxon>
        <taxon>Bacteroidota</taxon>
        <taxon>Flavobacteriia</taxon>
        <taxon>Flavobacteriales</taxon>
        <taxon>Flavobacteriaceae</taxon>
        <taxon>Mesonia</taxon>
    </lineage>
</organism>
<dbReference type="GO" id="GO:0003677">
    <property type="term" value="F:DNA binding"/>
    <property type="evidence" value="ECO:0007669"/>
    <property type="project" value="UniProtKB-UniRule"/>
</dbReference>
<dbReference type="Pfam" id="PF00440">
    <property type="entry name" value="TetR_N"/>
    <property type="match status" value="1"/>
</dbReference>
<dbReference type="SUPFAM" id="SSF48498">
    <property type="entry name" value="Tetracyclin repressor-like, C-terminal domain"/>
    <property type="match status" value="1"/>
</dbReference>
<dbReference type="InterPro" id="IPR009057">
    <property type="entry name" value="Homeodomain-like_sf"/>
</dbReference>
<dbReference type="SUPFAM" id="SSF46689">
    <property type="entry name" value="Homeodomain-like"/>
    <property type="match status" value="1"/>
</dbReference>
<gene>
    <name evidence="4" type="ORF">LX95_01187</name>
</gene>
<evidence type="ECO:0000256" key="2">
    <source>
        <dbReference type="PROSITE-ProRule" id="PRU00335"/>
    </source>
</evidence>
<keyword evidence="1 2" id="KW-0238">DNA-binding</keyword>
<dbReference type="Gene3D" id="1.10.357.10">
    <property type="entry name" value="Tetracycline Repressor, domain 2"/>
    <property type="match status" value="1"/>
</dbReference>
<evidence type="ECO:0000313" key="5">
    <source>
        <dbReference type="Proteomes" id="UP000249542"/>
    </source>
</evidence>
<dbReference type="InterPro" id="IPR036271">
    <property type="entry name" value="Tet_transcr_reg_TetR-rel_C_sf"/>
</dbReference>
<evidence type="ECO:0000259" key="3">
    <source>
        <dbReference type="PROSITE" id="PS50977"/>
    </source>
</evidence>
<name>A0A2W7IQ12_9FLAO</name>
<dbReference type="Proteomes" id="UP000249542">
    <property type="component" value="Unassembled WGS sequence"/>
</dbReference>
<dbReference type="PRINTS" id="PR00455">
    <property type="entry name" value="HTHTETR"/>
</dbReference>
<protein>
    <submittedName>
        <fullName evidence="4">TetR family transcriptional regulator</fullName>
    </submittedName>
</protein>
<dbReference type="InterPro" id="IPR041490">
    <property type="entry name" value="KstR2_TetR_C"/>
</dbReference>
<dbReference type="PANTHER" id="PTHR43479">
    <property type="entry name" value="ACREF/ENVCD OPERON REPRESSOR-RELATED"/>
    <property type="match status" value="1"/>
</dbReference>
<accession>A0A2W7IQ12</accession>
<dbReference type="PANTHER" id="PTHR43479:SF11">
    <property type="entry name" value="ACREF_ENVCD OPERON REPRESSOR-RELATED"/>
    <property type="match status" value="1"/>
</dbReference>